<dbReference type="AlphaFoldDB" id="A0A7G9G2L9"/>
<dbReference type="PANTHER" id="PTHR43861">
    <property type="entry name" value="TRANS-ACONITATE 2-METHYLTRANSFERASE-RELATED"/>
    <property type="match status" value="1"/>
</dbReference>
<dbReference type="Gene3D" id="3.40.50.150">
    <property type="entry name" value="Vaccinia Virus protein VP39"/>
    <property type="match status" value="1"/>
</dbReference>
<proteinExistence type="predicted"/>
<dbReference type="EMBL" id="CP060634">
    <property type="protein sequence ID" value="QNM05051.1"/>
    <property type="molecule type" value="Genomic_DNA"/>
</dbReference>
<gene>
    <name evidence="2" type="ORF">H9Q78_11430</name>
</gene>
<reference evidence="2 3" key="1">
    <citation type="submission" date="2020-08" db="EMBL/GenBank/DDBJ databases">
        <authorList>
            <person name="Liu C."/>
            <person name="Sun Q."/>
        </authorList>
    </citation>
    <scope>NUCLEOTIDE SEQUENCE [LARGE SCALE GENOMIC DNA]</scope>
    <source>
        <strain evidence="2 3">NSJ-38</strain>
    </source>
</reference>
<name>A0A7G9G2L9_9FIRM</name>
<evidence type="ECO:0000259" key="1">
    <source>
        <dbReference type="Pfam" id="PF13847"/>
    </source>
</evidence>
<dbReference type="KEGG" id="qdo:H9Q78_11430"/>
<feature type="domain" description="Methyltransferase" evidence="1">
    <location>
        <begin position="57"/>
        <end position="147"/>
    </location>
</feature>
<evidence type="ECO:0000313" key="2">
    <source>
        <dbReference type="EMBL" id="QNM05051.1"/>
    </source>
</evidence>
<evidence type="ECO:0000313" key="3">
    <source>
        <dbReference type="Proteomes" id="UP000515823"/>
    </source>
</evidence>
<dbReference type="Proteomes" id="UP000515823">
    <property type="component" value="Chromosome"/>
</dbReference>
<dbReference type="CDD" id="cd02440">
    <property type="entry name" value="AdoMet_MTases"/>
    <property type="match status" value="1"/>
</dbReference>
<accession>A0A7G9G2L9</accession>
<dbReference type="InterPro" id="IPR029063">
    <property type="entry name" value="SAM-dependent_MTases_sf"/>
</dbReference>
<keyword evidence="2" id="KW-0808">Transferase</keyword>
<dbReference type="GO" id="GO:0032259">
    <property type="term" value="P:methylation"/>
    <property type="evidence" value="ECO:0007669"/>
    <property type="project" value="UniProtKB-KW"/>
</dbReference>
<protein>
    <submittedName>
        <fullName evidence="2">Methyltransferase domain-containing protein</fullName>
    </submittedName>
</protein>
<dbReference type="InterPro" id="IPR025714">
    <property type="entry name" value="Methyltranfer_dom"/>
</dbReference>
<keyword evidence="3" id="KW-1185">Reference proteome</keyword>
<keyword evidence="2" id="KW-0489">Methyltransferase</keyword>
<dbReference type="Pfam" id="PF13847">
    <property type="entry name" value="Methyltransf_31"/>
    <property type="match status" value="1"/>
</dbReference>
<dbReference type="GO" id="GO:0008168">
    <property type="term" value="F:methyltransferase activity"/>
    <property type="evidence" value="ECO:0007669"/>
    <property type="project" value="UniProtKB-KW"/>
</dbReference>
<dbReference type="PANTHER" id="PTHR43861:SF1">
    <property type="entry name" value="TRANS-ACONITATE 2-METHYLTRANSFERASE"/>
    <property type="match status" value="1"/>
</dbReference>
<dbReference type="SUPFAM" id="SSF53335">
    <property type="entry name" value="S-adenosyl-L-methionine-dependent methyltransferases"/>
    <property type="match status" value="1"/>
</dbReference>
<dbReference type="RefSeq" id="WP_249301850.1">
    <property type="nucleotide sequence ID" value="NZ_CP060634.1"/>
</dbReference>
<organism evidence="2 3">
    <name type="scientific">Qiania dongpingensis</name>
    <dbReference type="NCBI Taxonomy" id="2763669"/>
    <lineage>
        <taxon>Bacteria</taxon>
        <taxon>Bacillati</taxon>
        <taxon>Bacillota</taxon>
        <taxon>Clostridia</taxon>
        <taxon>Lachnospirales</taxon>
        <taxon>Lachnospiraceae</taxon>
        <taxon>Qiania</taxon>
    </lineage>
</organism>
<sequence>MFGLEELRREWKHPVTDRAANTAVWDEAAESFCKHAVPKWEDNPFLQEIEKKVKLYPGMRVLDIGCGTGIYSMAMASRAKEIIGVDLSPKMIAYARKKADDAGIENVDFRCMDWPGAAEEEIEKLGKFDLVFAHMTPAVADADSFFKMLRTASAHCFLVKPVRRSDSVLDKVKLAAGVENRPDSFDKGMLYAFGILWQRGLLPELSYRKETWESERDLEDAKKWYINKIRTYNPLEYEGEAKICRLLETLQENGTVKETVNTAISTMYWNMEETVDENYDSVLQ</sequence>